<evidence type="ECO:0000313" key="1">
    <source>
        <dbReference type="EMBL" id="JAD34612.1"/>
    </source>
</evidence>
<name>A0A0A8ZIF1_ARUDO</name>
<organism evidence="1">
    <name type="scientific">Arundo donax</name>
    <name type="common">Giant reed</name>
    <name type="synonym">Donax arundinaceus</name>
    <dbReference type="NCBI Taxonomy" id="35708"/>
    <lineage>
        <taxon>Eukaryota</taxon>
        <taxon>Viridiplantae</taxon>
        <taxon>Streptophyta</taxon>
        <taxon>Embryophyta</taxon>
        <taxon>Tracheophyta</taxon>
        <taxon>Spermatophyta</taxon>
        <taxon>Magnoliopsida</taxon>
        <taxon>Liliopsida</taxon>
        <taxon>Poales</taxon>
        <taxon>Poaceae</taxon>
        <taxon>PACMAD clade</taxon>
        <taxon>Arundinoideae</taxon>
        <taxon>Arundineae</taxon>
        <taxon>Arundo</taxon>
    </lineage>
</organism>
<protein>
    <submittedName>
        <fullName evidence="1">Uncharacterized protein</fullName>
    </submittedName>
</protein>
<dbReference type="EMBL" id="GBRH01263283">
    <property type="protein sequence ID" value="JAD34612.1"/>
    <property type="molecule type" value="Transcribed_RNA"/>
</dbReference>
<proteinExistence type="predicted"/>
<sequence>MEVLEMSNVTIIHFPFRNCYMIC</sequence>
<reference evidence="1" key="1">
    <citation type="submission" date="2014-09" db="EMBL/GenBank/DDBJ databases">
        <authorList>
            <person name="Magalhaes I.L.F."/>
            <person name="Oliveira U."/>
            <person name="Santos F.R."/>
            <person name="Vidigal T.H.D.A."/>
            <person name="Brescovit A.D."/>
            <person name="Santos A.J."/>
        </authorList>
    </citation>
    <scope>NUCLEOTIDE SEQUENCE</scope>
    <source>
        <tissue evidence="1">Shoot tissue taken approximately 20 cm above the soil surface</tissue>
    </source>
</reference>
<reference evidence="1" key="2">
    <citation type="journal article" date="2015" name="Data Brief">
        <title>Shoot transcriptome of the giant reed, Arundo donax.</title>
        <authorList>
            <person name="Barrero R.A."/>
            <person name="Guerrero F.D."/>
            <person name="Moolhuijzen P."/>
            <person name="Goolsby J.A."/>
            <person name="Tidwell J."/>
            <person name="Bellgard S.E."/>
            <person name="Bellgard M.I."/>
        </authorList>
    </citation>
    <scope>NUCLEOTIDE SEQUENCE</scope>
    <source>
        <tissue evidence="1">Shoot tissue taken approximately 20 cm above the soil surface</tissue>
    </source>
</reference>
<accession>A0A0A8ZIF1</accession>
<dbReference type="AlphaFoldDB" id="A0A0A8ZIF1"/>